<accession>A0A9W8GD62</accession>
<dbReference type="Proteomes" id="UP001151518">
    <property type="component" value="Unassembled WGS sequence"/>
</dbReference>
<evidence type="ECO:0000313" key="4">
    <source>
        <dbReference type="Proteomes" id="UP001151518"/>
    </source>
</evidence>
<dbReference type="Gene3D" id="3.40.50.10890">
    <property type="match status" value="1"/>
</dbReference>
<keyword evidence="2" id="KW-0539">Nucleus</keyword>
<evidence type="ECO:0000256" key="1">
    <source>
        <dbReference type="ARBA" id="ARBA00004123"/>
    </source>
</evidence>
<name>A0A9W8GD62_9FUNG</name>
<dbReference type="EMBL" id="JANBTW010000002">
    <property type="protein sequence ID" value="KAJ2680984.1"/>
    <property type="molecule type" value="Genomic_DNA"/>
</dbReference>
<evidence type="ECO:0000313" key="3">
    <source>
        <dbReference type="EMBL" id="KAJ2680984.1"/>
    </source>
</evidence>
<dbReference type="PANTHER" id="PTHR46094:SF1">
    <property type="entry name" value="INTEGRATOR COMPLEX SUBUNIT 9"/>
    <property type="match status" value="1"/>
</dbReference>
<sequence length="695" mass="76346">MPSISVISFSPYERYHLLLCELDDTMFIVDCGWPINSNNETLQPDENGKTRTEASNKFDPRDVLSTINWARVDFILISNYEQMTLLPYITEYTEFSGPVYATEPAKAYGRCLLEAGLVFASRSSIDLVENGNQYDNSLAAEPQASTSRNSLLWQSQFDERRVCSQTALYSQQDIIATMEKVTDVRHNEIVNPVPFVQACTRSSGYCIGGANWTVEYKGHRTAFVSTSSFAACLHPQEWDGRVLSDAQVIVFCDASDPSSSEHGGDVGDSNIPQNIQVSQRINQLCSTAMATLKQRGRVLLVGEPYGVTLDVLQLVAESIISHNLPMPQFIIVSPVGERTLQYGNIMGEWLCESKQALLYLPEYPFADKDLRQKGHLHFARSLSDLATMKIPQGTWFVIVSPQDVSAVDHFIRQWKQDATRSSNADIATSSGAARYSVLMHGDEVAWAQSLVRHISVGSELTYVPVSCRLTFRNIEQSLLSATSAQQVLVPSHIYARLSQVGTADGSAIRSGGGGFEFKLFEYSYLQATTVDLDTDRHLPLSIQKEMTNQMKLSGKQHAVVSGTLSLSAGKIRFGYADTEKDNEKASLDDKPKIVPEVGTKSAEVAGATLLTAGERGSGPSKQSLAWWTPERLASELNEIGVNATAVSGMPNGAVRIVMPSGSATIRMDGGWLVDCTSTNTQWTVIDSLRQVLKLA</sequence>
<protein>
    <submittedName>
        <fullName evidence="3">Integrator complex subunit 9</fullName>
    </submittedName>
</protein>
<comment type="subcellular location">
    <subcellularLocation>
        <location evidence="1">Nucleus</location>
    </subcellularLocation>
</comment>
<organism evidence="3 4">
    <name type="scientific">Coemansia spiralis</name>
    <dbReference type="NCBI Taxonomy" id="417178"/>
    <lineage>
        <taxon>Eukaryota</taxon>
        <taxon>Fungi</taxon>
        <taxon>Fungi incertae sedis</taxon>
        <taxon>Zoopagomycota</taxon>
        <taxon>Kickxellomycotina</taxon>
        <taxon>Kickxellomycetes</taxon>
        <taxon>Kickxellales</taxon>
        <taxon>Kickxellaceae</taxon>
        <taxon>Coemansia</taxon>
    </lineage>
</organism>
<dbReference type="SUPFAM" id="SSF56281">
    <property type="entry name" value="Metallo-hydrolase/oxidoreductase"/>
    <property type="match status" value="1"/>
</dbReference>
<gene>
    <name evidence="3" type="primary">INTS9</name>
    <name evidence="3" type="ORF">GGI25_000290</name>
</gene>
<reference evidence="3" key="1">
    <citation type="submission" date="2022-07" db="EMBL/GenBank/DDBJ databases">
        <title>Phylogenomic reconstructions and comparative analyses of Kickxellomycotina fungi.</title>
        <authorList>
            <person name="Reynolds N.K."/>
            <person name="Stajich J.E."/>
            <person name="Barry K."/>
            <person name="Grigoriev I.V."/>
            <person name="Crous P."/>
            <person name="Smith M.E."/>
        </authorList>
    </citation>
    <scope>NUCLEOTIDE SEQUENCE</scope>
    <source>
        <strain evidence="3">NRRL 3115</strain>
    </source>
</reference>
<dbReference type="PANTHER" id="PTHR46094">
    <property type="entry name" value="INTEGRATOR COMPLEX SUBUNIT 9"/>
    <property type="match status" value="1"/>
</dbReference>
<dbReference type="InterPro" id="IPR036866">
    <property type="entry name" value="RibonucZ/Hydroxyglut_hydro"/>
</dbReference>
<comment type="caution">
    <text evidence="3">The sequence shown here is derived from an EMBL/GenBank/DDBJ whole genome shotgun (WGS) entry which is preliminary data.</text>
</comment>
<evidence type="ECO:0000256" key="2">
    <source>
        <dbReference type="ARBA" id="ARBA00023242"/>
    </source>
</evidence>
<dbReference type="GO" id="GO:0032039">
    <property type="term" value="C:integrator complex"/>
    <property type="evidence" value="ECO:0007669"/>
    <property type="project" value="InterPro"/>
</dbReference>
<dbReference type="AlphaFoldDB" id="A0A9W8GD62"/>
<dbReference type="GO" id="GO:0034472">
    <property type="term" value="P:snRNA 3'-end processing"/>
    <property type="evidence" value="ECO:0007669"/>
    <property type="project" value="TreeGrafter"/>
</dbReference>
<dbReference type="InterPro" id="IPR027074">
    <property type="entry name" value="Integrator_9su"/>
</dbReference>
<proteinExistence type="predicted"/>
<dbReference type="OrthoDB" id="5600060at2759"/>
<dbReference type="Gene3D" id="3.60.15.10">
    <property type="entry name" value="Ribonuclease Z/Hydroxyacylglutathione hydrolase-like"/>
    <property type="match status" value="1"/>
</dbReference>